<evidence type="ECO:0000259" key="6">
    <source>
        <dbReference type="Pfam" id="PF05175"/>
    </source>
</evidence>
<sequence length="274" mass="32088">MKEVINRLSKDFSLSIEETELLVSQLLKKPRFEIYLNQKYDPVLDFYLRIKFILLKKGVPIEYITKQVQFLKFNLKILPGVFIPRLETEYFVELIKRLIEFKPKIICDIGTGCGAISIGLADLFPEAHIIATDISEIALINAYHNIISLNLNERINLIKADLFSAFKEHIFDLIVCNPPYIPRERINELPKSVRDFEPRMAIDGGFKGTTFIKKIIDQGQKYLTSLNICLEIDAEEIEELDSYLKPIFKDYFFLEDLFGRIRYLFIGRFRRCKM</sequence>
<evidence type="ECO:0000256" key="3">
    <source>
        <dbReference type="ARBA" id="ARBA00022679"/>
    </source>
</evidence>
<dbReference type="PROSITE" id="PS00092">
    <property type="entry name" value="N6_MTASE"/>
    <property type="match status" value="1"/>
</dbReference>
<dbReference type="InterPro" id="IPR050320">
    <property type="entry name" value="N5-glutamine_MTase"/>
</dbReference>
<evidence type="ECO:0000256" key="5">
    <source>
        <dbReference type="ARBA" id="ARBA00048391"/>
    </source>
</evidence>
<keyword evidence="4" id="KW-0949">S-adenosyl-L-methionine</keyword>
<dbReference type="InterPro" id="IPR002052">
    <property type="entry name" value="DNA_methylase_N6_adenine_CS"/>
</dbReference>
<gene>
    <name evidence="7" type="ORF">ENV60_08155</name>
</gene>
<proteinExistence type="predicted"/>
<keyword evidence="2 7" id="KW-0489">Methyltransferase</keyword>
<dbReference type="PANTHER" id="PTHR18895">
    <property type="entry name" value="HEMK METHYLTRANSFERASE"/>
    <property type="match status" value="1"/>
</dbReference>
<feature type="domain" description="Methyltransferase small" evidence="6">
    <location>
        <begin position="95"/>
        <end position="180"/>
    </location>
</feature>
<dbReference type="CDD" id="cd02440">
    <property type="entry name" value="AdoMet_MTases"/>
    <property type="match status" value="1"/>
</dbReference>
<evidence type="ECO:0000313" key="7">
    <source>
        <dbReference type="EMBL" id="HGV98252.1"/>
    </source>
</evidence>
<dbReference type="InterPro" id="IPR029063">
    <property type="entry name" value="SAM-dependent_MTases_sf"/>
</dbReference>
<dbReference type="InterPro" id="IPR007848">
    <property type="entry name" value="Small_mtfrase_dom"/>
</dbReference>
<name>A0A7C4X9R3_UNCW3</name>
<dbReference type="EMBL" id="DTGZ01000154">
    <property type="protein sequence ID" value="HGV98252.1"/>
    <property type="molecule type" value="Genomic_DNA"/>
</dbReference>
<dbReference type="NCBIfam" id="TIGR00536">
    <property type="entry name" value="hemK_fam"/>
    <property type="match status" value="1"/>
</dbReference>
<dbReference type="EC" id="2.1.1.297" evidence="1"/>
<comment type="caution">
    <text evidence="7">The sequence shown here is derived from an EMBL/GenBank/DDBJ whole genome shotgun (WGS) entry which is preliminary data.</text>
</comment>
<dbReference type="GO" id="GO:0032259">
    <property type="term" value="P:methylation"/>
    <property type="evidence" value="ECO:0007669"/>
    <property type="project" value="UniProtKB-KW"/>
</dbReference>
<accession>A0A7C4X9R3</accession>
<organism evidence="7">
    <name type="scientific">candidate division WOR-3 bacterium</name>
    <dbReference type="NCBI Taxonomy" id="2052148"/>
    <lineage>
        <taxon>Bacteria</taxon>
        <taxon>Bacteria division WOR-3</taxon>
    </lineage>
</organism>
<dbReference type="GO" id="GO:0102559">
    <property type="term" value="F:peptide chain release factor N(5)-glutamine methyltransferase activity"/>
    <property type="evidence" value="ECO:0007669"/>
    <property type="project" value="UniProtKB-EC"/>
</dbReference>
<evidence type="ECO:0000256" key="2">
    <source>
        <dbReference type="ARBA" id="ARBA00022603"/>
    </source>
</evidence>
<reference evidence="7" key="1">
    <citation type="journal article" date="2020" name="mSystems">
        <title>Genome- and Community-Level Interaction Insights into Carbon Utilization and Element Cycling Functions of Hydrothermarchaeota in Hydrothermal Sediment.</title>
        <authorList>
            <person name="Zhou Z."/>
            <person name="Liu Y."/>
            <person name="Xu W."/>
            <person name="Pan J."/>
            <person name="Luo Z.H."/>
            <person name="Li M."/>
        </authorList>
    </citation>
    <scope>NUCLEOTIDE SEQUENCE [LARGE SCALE GENOMIC DNA]</scope>
    <source>
        <strain evidence="7">SpSt-774</strain>
    </source>
</reference>
<dbReference type="PANTHER" id="PTHR18895:SF74">
    <property type="entry name" value="MTRF1L RELEASE FACTOR GLUTAMINE METHYLTRANSFERASE"/>
    <property type="match status" value="1"/>
</dbReference>
<comment type="catalytic activity">
    <reaction evidence="5">
        <text>L-glutaminyl-[peptide chain release factor] + S-adenosyl-L-methionine = N(5)-methyl-L-glutaminyl-[peptide chain release factor] + S-adenosyl-L-homocysteine + H(+)</text>
        <dbReference type="Rhea" id="RHEA:42896"/>
        <dbReference type="Rhea" id="RHEA-COMP:10271"/>
        <dbReference type="Rhea" id="RHEA-COMP:10272"/>
        <dbReference type="ChEBI" id="CHEBI:15378"/>
        <dbReference type="ChEBI" id="CHEBI:30011"/>
        <dbReference type="ChEBI" id="CHEBI:57856"/>
        <dbReference type="ChEBI" id="CHEBI:59789"/>
        <dbReference type="ChEBI" id="CHEBI:61891"/>
        <dbReference type="EC" id="2.1.1.297"/>
    </reaction>
</comment>
<dbReference type="AlphaFoldDB" id="A0A7C4X9R3"/>
<evidence type="ECO:0000256" key="4">
    <source>
        <dbReference type="ARBA" id="ARBA00022691"/>
    </source>
</evidence>
<evidence type="ECO:0000256" key="1">
    <source>
        <dbReference type="ARBA" id="ARBA00012771"/>
    </source>
</evidence>
<dbReference type="Gene3D" id="3.40.50.150">
    <property type="entry name" value="Vaccinia Virus protein VP39"/>
    <property type="match status" value="1"/>
</dbReference>
<dbReference type="GO" id="GO:0003676">
    <property type="term" value="F:nucleic acid binding"/>
    <property type="evidence" value="ECO:0007669"/>
    <property type="project" value="InterPro"/>
</dbReference>
<dbReference type="Pfam" id="PF05175">
    <property type="entry name" value="MTS"/>
    <property type="match status" value="1"/>
</dbReference>
<keyword evidence="3 7" id="KW-0808">Transferase</keyword>
<dbReference type="SUPFAM" id="SSF53335">
    <property type="entry name" value="S-adenosyl-L-methionine-dependent methyltransferases"/>
    <property type="match status" value="1"/>
</dbReference>
<dbReference type="InterPro" id="IPR004556">
    <property type="entry name" value="HemK-like"/>
</dbReference>
<protein>
    <recommendedName>
        <fullName evidence="1">peptide chain release factor N(5)-glutamine methyltransferase</fullName>
        <ecNumber evidence="1">2.1.1.297</ecNumber>
    </recommendedName>
</protein>